<accession>A0A560HXP9</accession>
<feature type="transmembrane region" description="Helical" evidence="1">
    <location>
        <begin position="6"/>
        <end position="29"/>
    </location>
</feature>
<proteinExistence type="predicted"/>
<dbReference type="Proteomes" id="UP000318050">
    <property type="component" value="Unassembled WGS sequence"/>
</dbReference>
<comment type="caution">
    <text evidence="2">The sequence shown here is derived from an EMBL/GenBank/DDBJ whole genome shotgun (WGS) entry which is preliminary data.</text>
</comment>
<keyword evidence="1" id="KW-0812">Transmembrane</keyword>
<dbReference type="AlphaFoldDB" id="A0A560HXP9"/>
<name>A0A560HXP9_9PROT</name>
<keyword evidence="1" id="KW-1133">Transmembrane helix</keyword>
<evidence type="ECO:0000256" key="1">
    <source>
        <dbReference type="SAM" id="Phobius"/>
    </source>
</evidence>
<sequence>MGVLTGLPLLALLGSAFVLAGIGAVLHFVPGAPDLRRRIIPWYYAGAAGFTFLIVGLGSHWSQLLLALALAAVVAGKLALTSGFCDRCGVITSTRGFSIPDRCARCGHAYSDARDGR</sequence>
<dbReference type="OrthoDB" id="9929957at2"/>
<organism evidence="2 3">
    <name type="scientific">Nitrospirillum amazonense</name>
    <dbReference type="NCBI Taxonomy" id="28077"/>
    <lineage>
        <taxon>Bacteria</taxon>
        <taxon>Pseudomonadati</taxon>
        <taxon>Pseudomonadota</taxon>
        <taxon>Alphaproteobacteria</taxon>
        <taxon>Rhodospirillales</taxon>
        <taxon>Azospirillaceae</taxon>
        <taxon>Nitrospirillum</taxon>
    </lineage>
</organism>
<feature type="transmembrane region" description="Helical" evidence="1">
    <location>
        <begin position="64"/>
        <end position="85"/>
    </location>
</feature>
<protein>
    <submittedName>
        <fullName evidence="2">Uncharacterized protein</fullName>
    </submittedName>
</protein>
<keyword evidence="1" id="KW-0472">Membrane</keyword>
<feature type="transmembrane region" description="Helical" evidence="1">
    <location>
        <begin position="41"/>
        <end position="58"/>
    </location>
</feature>
<dbReference type="EMBL" id="VITT01000020">
    <property type="protein sequence ID" value="TWB51426.1"/>
    <property type="molecule type" value="Genomic_DNA"/>
</dbReference>
<evidence type="ECO:0000313" key="3">
    <source>
        <dbReference type="Proteomes" id="UP000318050"/>
    </source>
</evidence>
<gene>
    <name evidence="2" type="ORF">FBZ92_12019</name>
</gene>
<reference evidence="2 3" key="1">
    <citation type="submission" date="2019-06" db="EMBL/GenBank/DDBJ databases">
        <title>Genomic Encyclopedia of Type Strains, Phase IV (KMG-V): Genome sequencing to study the core and pangenomes of soil and plant-associated prokaryotes.</title>
        <authorList>
            <person name="Whitman W."/>
        </authorList>
    </citation>
    <scope>NUCLEOTIDE SEQUENCE [LARGE SCALE GENOMIC DNA]</scope>
    <source>
        <strain evidence="2 3">BR 11140</strain>
    </source>
</reference>
<evidence type="ECO:0000313" key="2">
    <source>
        <dbReference type="EMBL" id="TWB51426.1"/>
    </source>
</evidence>